<dbReference type="GO" id="GO:0016020">
    <property type="term" value="C:membrane"/>
    <property type="evidence" value="ECO:0007669"/>
    <property type="project" value="UniProtKB-SubCell"/>
</dbReference>
<evidence type="ECO:0000256" key="6">
    <source>
        <dbReference type="SAM" id="Phobius"/>
    </source>
</evidence>
<protein>
    <submittedName>
        <fullName evidence="8">RDD family protein</fullName>
    </submittedName>
</protein>
<dbReference type="PANTHER" id="PTHR38480">
    <property type="entry name" value="SLR0254 PROTEIN"/>
    <property type="match status" value="1"/>
</dbReference>
<dbReference type="Pfam" id="PF06271">
    <property type="entry name" value="RDD"/>
    <property type="match status" value="1"/>
</dbReference>
<evidence type="ECO:0000313" key="9">
    <source>
        <dbReference type="Proteomes" id="UP000309676"/>
    </source>
</evidence>
<dbReference type="EMBL" id="VCIW01000019">
    <property type="protein sequence ID" value="TLS49703.1"/>
    <property type="molecule type" value="Genomic_DNA"/>
</dbReference>
<evidence type="ECO:0000259" key="7">
    <source>
        <dbReference type="Pfam" id="PF06271"/>
    </source>
</evidence>
<feature type="transmembrane region" description="Helical" evidence="6">
    <location>
        <begin position="73"/>
        <end position="92"/>
    </location>
</feature>
<feature type="region of interest" description="Disordered" evidence="5">
    <location>
        <begin position="254"/>
        <end position="307"/>
    </location>
</feature>
<dbReference type="PANTHER" id="PTHR38480:SF1">
    <property type="entry name" value="SLR0254 PROTEIN"/>
    <property type="match status" value="1"/>
</dbReference>
<keyword evidence="2 6" id="KW-0812">Transmembrane</keyword>
<accession>A0A5R9GAF5</accession>
<comment type="caution">
    <text evidence="8">The sequence shown here is derived from an EMBL/GenBank/DDBJ whole genome shotgun (WGS) entry which is preliminary data.</text>
</comment>
<reference evidence="8 9" key="1">
    <citation type="submission" date="2019-05" db="EMBL/GenBank/DDBJ databases">
        <authorList>
            <person name="Narsing Rao M.P."/>
            <person name="Li W.J."/>
        </authorList>
    </citation>
    <scope>NUCLEOTIDE SEQUENCE [LARGE SCALE GENOMIC DNA]</scope>
    <source>
        <strain evidence="8 9">SYSU_K30003</strain>
    </source>
</reference>
<dbReference type="RefSeq" id="WP_138196856.1">
    <property type="nucleotide sequence ID" value="NZ_VCIW01000019.1"/>
</dbReference>
<evidence type="ECO:0000313" key="8">
    <source>
        <dbReference type="EMBL" id="TLS49703.1"/>
    </source>
</evidence>
<dbReference type="AlphaFoldDB" id="A0A5R9GAF5"/>
<feature type="domain" description="RDD" evidence="7">
    <location>
        <begin position="27"/>
        <end position="162"/>
    </location>
</feature>
<gene>
    <name evidence="8" type="ORF">FE782_23830</name>
</gene>
<keyword evidence="4 6" id="KW-0472">Membrane</keyword>
<evidence type="ECO:0000256" key="2">
    <source>
        <dbReference type="ARBA" id="ARBA00022692"/>
    </source>
</evidence>
<evidence type="ECO:0000256" key="1">
    <source>
        <dbReference type="ARBA" id="ARBA00004141"/>
    </source>
</evidence>
<organism evidence="8 9">
    <name type="scientific">Paenibacillus antri</name>
    <dbReference type="NCBI Taxonomy" id="2582848"/>
    <lineage>
        <taxon>Bacteria</taxon>
        <taxon>Bacillati</taxon>
        <taxon>Bacillota</taxon>
        <taxon>Bacilli</taxon>
        <taxon>Bacillales</taxon>
        <taxon>Paenibacillaceae</taxon>
        <taxon>Paenibacillus</taxon>
    </lineage>
</organism>
<evidence type="ECO:0000256" key="4">
    <source>
        <dbReference type="ARBA" id="ARBA00023136"/>
    </source>
</evidence>
<dbReference type="Proteomes" id="UP000309676">
    <property type="component" value="Unassembled WGS sequence"/>
</dbReference>
<keyword evidence="3 6" id="KW-1133">Transmembrane helix</keyword>
<dbReference type="OrthoDB" id="9787732at2"/>
<feature type="transmembrane region" description="Helical" evidence="6">
    <location>
        <begin position="42"/>
        <end position="61"/>
    </location>
</feature>
<keyword evidence="9" id="KW-1185">Reference proteome</keyword>
<evidence type="ECO:0000256" key="5">
    <source>
        <dbReference type="SAM" id="MobiDB-lite"/>
    </source>
</evidence>
<proteinExistence type="predicted"/>
<evidence type="ECO:0000256" key="3">
    <source>
        <dbReference type="ARBA" id="ARBA00022989"/>
    </source>
</evidence>
<sequence>MNEFHEAAPPRRIVVTTPEHVELRFETAGIGSRVGAQLIDTLILLLVNVALVLAWMLVAEAVPVEAAAWLDEYAAAIAIVVLAALNGGYFLIGEYATGGRTIGKRAMGLRVMQDNGRPLSFVASVIRNLLRVIDTLPMLYVVGALCSFFHPHDKRLGDLAAGTVVVYDVGGAKKRTKRMEKQLRAWGPFLPELTLEPWTRERVNEEEWELLSAFAERLPYLAPRRAEELAKGVVSLIAPKLGLGERWAEALEAASTPWSPARSPAPAPAPGTGPLEAASQASEEPSRPQTAQQHSQPPPRPAPSGRPAAVAWALALYMALRQDWELLQDGGGA</sequence>
<dbReference type="InterPro" id="IPR010432">
    <property type="entry name" value="RDD"/>
</dbReference>
<comment type="subcellular location">
    <subcellularLocation>
        <location evidence="1">Membrane</location>
        <topology evidence="1">Multi-pass membrane protein</topology>
    </subcellularLocation>
</comment>
<feature type="compositionally biased region" description="Polar residues" evidence="5">
    <location>
        <begin position="279"/>
        <end position="290"/>
    </location>
</feature>
<name>A0A5R9GAF5_9BACL</name>